<gene>
    <name evidence="1" type="ORF">NEMVEDRAFT_v1g158736</name>
</gene>
<dbReference type="InParanoid" id="A7RHJ1"/>
<evidence type="ECO:0000313" key="1">
    <source>
        <dbReference type="EMBL" id="EDO48990.1"/>
    </source>
</evidence>
<organism evidence="1 2">
    <name type="scientific">Nematostella vectensis</name>
    <name type="common">Starlet sea anemone</name>
    <dbReference type="NCBI Taxonomy" id="45351"/>
    <lineage>
        <taxon>Eukaryota</taxon>
        <taxon>Metazoa</taxon>
        <taxon>Cnidaria</taxon>
        <taxon>Anthozoa</taxon>
        <taxon>Hexacorallia</taxon>
        <taxon>Actiniaria</taxon>
        <taxon>Edwardsiidae</taxon>
        <taxon>Nematostella</taxon>
    </lineage>
</organism>
<dbReference type="AlphaFoldDB" id="A7RHJ1"/>
<dbReference type="InterPro" id="IPR016024">
    <property type="entry name" value="ARM-type_fold"/>
</dbReference>
<proteinExistence type="predicted"/>
<dbReference type="OMA" id="YFVCDYL"/>
<dbReference type="Pfam" id="PF08713">
    <property type="entry name" value="DNA_alkylation"/>
    <property type="match status" value="1"/>
</dbReference>
<sequence>MNIVNLVQEIKQSFASHANPANAARMKQYMRGKFEFFGINSPQRKELSKPYLSSKFSNQEVREFLKELWSSPERELQYFGIAYLNKHGLQFDKEEFEVNLEFARRLITEKSWWDTVDCLADHLVGDLVRSSPRKGKQAMKLWIKDENLWLRRCAILHQLSYKCNTDSQLLFEFCAFRAHEKEFFIQKAIGWALREFAKTDRAKVSNFLKAHKEGLSRLSYREATKHL</sequence>
<dbReference type="EMBL" id="DS469511">
    <property type="protein sequence ID" value="EDO48990.1"/>
    <property type="molecule type" value="Genomic_DNA"/>
</dbReference>
<dbReference type="CDD" id="cd07064">
    <property type="entry name" value="AlkD_like_1"/>
    <property type="match status" value="1"/>
</dbReference>
<dbReference type="eggNOG" id="ENOG502RZNW">
    <property type="taxonomic scope" value="Eukaryota"/>
</dbReference>
<name>A7RHJ1_NEMVE</name>
<dbReference type="PANTHER" id="PTHR34070:SF1">
    <property type="entry name" value="DNA ALKYLATION REPAIR PROTEIN"/>
    <property type="match status" value="1"/>
</dbReference>
<dbReference type="Gene3D" id="1.25.10.90">
    <property type="match status" value="1"/>
</dbReference>
<dbReference type="PANTHER" id="PTHR34070">
    <property type="entry name" value="ARMADILLO-TYPE FOLD"/>
    <property type="match status" value="1"/>
</dbReference>
<evidence type="ECO:0000313" key="2">
    <source>
        <dbReference type="Proteomes" id="UP000001593"/>
    </source>
</evidence>
<dbReference type="OrthoDB" id="429969at2759"/>
<protein>
    <recommendedName>
        <fullName evidence="3">DNA alkylation repair protein</fullName>
    </recommendedName>
</protein>
<dbReference type="SUPFAM" id="SSF48371">
    <property type="entry name" value="ARM repeat"/>
    <property type="match status" value="1"/>
</dbReference>
<accession>A7RHJ1</accession>
<dbReference type="PhylomeDB" id="A7RHJ1"/>
<evidence type="ECO:0008006" key="3">
    <source>
        <dbReference type="Google" id="ProtNLM"/>
    </source>
</evidence>
<reference evidence="1 2" key="1">
    <citation type="journal article" date="2007" name="Science">
        <title>Sea anemone genome reveals ancestral eumetazoan gene repertoire and genomic organization.</title>
        <authorList>
            <person name="Putnam N.H."/>
            <person name="Srivastava M."/>
            <person name="Hellsten U."/>
            <person name="Dirks B."/>
            <person name="Chapman J."/>
            <person name="Salamov A."/>
            <person name="Terry A."/>
            <person name="Shapiro H."/>
            <person name="Lindquist E."/>
            <person name="Kapitonov V.V."/>
            <person name="Jurka J."/>
            <person name="Genikhovich G."/>
            <person name="Grigoriev I.V."/>
            <person name="Lucas S.M."/>
            <person name="Steele R.E."/>
            <person name="Finnerty J.R."/>
            <person name="Technau U."/>
            <person name="Martindale M.Q."/>
            <person name="Rokhsar D.S."/>
        </authorList>
    </citation>
    <scope>NUCLEOTIDE SEQUENCE [LARGE SCALE GENOMIC DNA]</scope>
    <source>
        <strain evidence="2">CH2 X CH6</strain>
    </source>
</reference>
<dbReference type="Proteomes" id="UP000001593">
    <property type="component" value="Unassembled WGS sequence"/>
</dbReference>
<dbReference type="InterPro" id="IPR014825">
    <property type="entry name" value="DNA_alkylation"/>
</dbReference>
<keyword evidence="2" id="KW-1185">Reference proteome</keyword>
<dbReference type="HOGENOM" id="CLU_079880_1_0_1"/>
<dbReference type="STRING" id="45351.A7RHJ1"/>
<dbReference type="KEGG" id="nve:5521108"/>